<accession>A0A7Y9URN1</accession>
<dbReference type="GO" id="GO:0005886">
    <property type="term" value="C:plasma membrane"/>
    <property type="evidence" value="ECO:0007669"/>
    <property type="project" value="UniProtKB-SubCell"/>
</dbReference>
<reference evidence="9 10" key="1">
    <citation type="submission" date="2020-07" db="EMBL/GenBank/DDBJ databases">
        <title>Sequencing the genomes of 1000 actinobacteria strains.</title>
        <authorList>
            <person name="Klenk H.-P."/>
        </authorList>
    </citation>
    <scope>NUCLEOTIDE SEQUENCE [LARGE SCALE GENOMIC DNA]</scope>
    <source>
        <strain evidence="9 10">DSM 23819</strain>
    </source>
</reference>
<evidence type="ECO:0000256" key="4">
    <source>
        <dbReference type="ARBA" id="ARBA00022475"/>
    </source>
</evidence>
<keyword evidence="5" id="KW-0547">Nucleotide-binding</keyword>
<evidence type="ECO:0000259" key="8">
    <source>
        <dbReference type="PROSITE" id="PS50893"/>
    </source>
</evidence>
<dbReference type="InterPro" id="IPR050388">
    <property type="entry name" value="ABC_Ni/Peptide_Import"/>
</dbReference>
<gene>
    <name evidence="9" type="ORF">BJ980_002859</name>
</gene>
<keyword evidence="3" id="KW-0813">Transport</keyword>
<dbReference type="GO" id="GO:0015833">
    <property type="term" value="P:peptide transport"/>
    <property type="evidence" value="ECO:0007669"/>
    <property type="project" value="InterPro"/>
</dbReference>
<dbReference type="GO" id="GO:0005524">
    <property type="term" value="F:ATP binding"/>
    <property type="evidence" value="ECO:0007669"/>
    <property type="project" value="UniProtKB-KW"/>
</dbReference>
<dbReference type="GO" id="GO:0016887">
    <property type="term" value="F:ATP hydrolysis activity"/>
    <property type="evidence" value="ECO:0007669"/>
    <property type="project" value="InterPro"/>
</dbReference>
<sequence>MSDPNQVSTKGAPVLEVDDLRTTFLTPRGPVRAVDGVSLRVAAGETVGIVGESGSGKSVFGRTAMGLISNGPTTEVTGRVSINGHDVHAMKPRDRRKLWGPEVAMVFQDPMTSLNPVKKVGTHLTETLRLHLKVGAKEANERAIDLLRQVFIPEPARRMKQYPHELSGGMRQRVVIAMALACDPKLLIADEPTTALDVTVQKQILDLLATLASERNMATILVSHDLGAVEGRTDRVAVMYAGRTVETSKTSRVFNSPVHPYAEALLASIPRISDEPHTVLRAIEGTPPNMLIPPPGCRFAPRCRLAVDLCREESPELLEHGDGSGQQHLAACHFPLVPAGSEVLVPAPGSAHEEVS</sequence>
<dbReference type="PANTHER" id="PTHR43297">
    <property type="entry name" value="OLIGOPEPTIDE TRANSPORT ATP-BINDING PROTEIN APPD"/>
    <property type="match status" value="1"/>
</dbReference>
<dbReference type="AlphaFoldDB" id="A0A7Y9URN1"/>
<dbReference type="InterPro" id="IPR003593">
    <property type="entry name" value="AAA+_ATPase"/>
</dbReference>
<comment type="similarity">
    <text evidence="2">Belongs to the ABC transporter superfamily.</text>
</comment>
<dbReference type="NCBIfam" id="TIGR01727">
    <property type="entry name" value="oligo_HPY"/>
    <property type="match status" value="1"/>
</dbReference>
<dbReference type="CDD" id="cd03257">
    <property type="entry name" value="ABC_NikE_OppD_transporters"/>
    <property type="match status" value="1"/>
</dbReference>
<dbReference type="PROSITE" id="PS00211">
    <property type="entry name" value="ABC_TRANSPORTER_1"/>
    <property type="match status" value="1"/>
</dbReference>
<feature type="domain" description="ABC transporter" evidence="8">
    <location>
        <begin position="15"/>
        <end position="266"/>
    </location>
</feature>
<dbReference type="EMBL" id="JACCAA010000001">
    <property type="protein sequence ID" value="NYG59936.1"/>
    <property type="molecule type" value="Genomic_DNA"/>
</dbReference>
<evidence type="ECO:0000313" key="9">
    <source>
        <dbReference type="EMBL" id="NYG59936.1"/>
    </source>
</evidence>
<evidence type="ECO:0000256" key="6">
    <source>
        <dbReference type="ARBA" id="ARBA00022840"/>
    </source>
</evidence>
<dbReference type="SUPFAM" id="SSF52540">
    <property type="entry name" value="P-loop containing nucleoside triphosphate hydrolases"/>
    <property type="match status" value="1"/>
</dbReference>
<organism evidence="9 10">
    <name type="scientific">Nocardioides daedukensis</name>
    <dbReference type="NCBI Taxonomy" id="634462"/>
    <lineage>
        <taxon>Bacteria</taxon>
        <taxon>Bacillati</taxon>
        <taxon>Actinomycetota</taxon>
        <taxon>Actinomycetes</taxon>
        <taxon>Propionibacteriales</taxon>
        <taxon>Nocardioidaceae</taxon>
        <taxon>Nocardioides</taxon>
    </lineage>
</organism>
<dbReference type="PROSITE" id="PS50893">
    <property type="entry name" value="ABC_TRANSPORTER_2"/>
    <property type="match status" value="1"/>
</dbReference>
<dbReference type="RefSeq" id="WP_218855524.1">
    <property type="nucleotide sequence ID" value="NZ_JACCAA010000001.1"/>
</dbReference>
<dbReference type="Pfam" id="PF00005">
    <property type="entry name" value="ABC_tran"/>
    <property type="match status" value="1"/>
</dbReference>
<keyword evidence="10" id="KW-1185">Reference proteome</keyword>
<dbReference type="Gene3D" id="3.40.50.300">
    <property type="entry name" value="P-loop containing nucleotide triphosphate hydrolases"/>
    <property type="match status" value="1"/>
</dbReference>
<proteinExistence type="inferred from homology"/>
<evidence type="ECO:0000313" key="10">
    <source>
        <dbReference type="Proteomes" id="UP000540656"/>
    </source>
</evidence>
<keyword evidence="6 9" id="KW-0067">ATP-binding</keyword>
<dbReference type="InterPro" id="IPR017871">
    <property type="entry name" value="ABC_transporter-like_CS"/>
</dbReference>
<evidence type="ECO:0000256" key="2">
    <source>
        <dbReference type="ARBA" id="ARBA00005417"/>
    </source>
</evidence>
<evidence type="ECO:0000256" key="3">
    <source>
        <dbReference type="ARBA" id="ARBA00022448"/>
    </source>
</evidence>
<comment type="subcellular location">
    <subcellularLocation>
        <location evidence="1">Cell membrane</location>
        <topology evidence="1">Peripheral membrane protein</topology>
    </subcellularLocation>
</comment>
<dbReference type="FunFam" id="3.40.50.300:FF:000016">
    <property type="entry name" value="Oligopeptide ABC transporter ATP-binding component"/>
    <property type="match status" value="1"/>
</dbReference>
<name>A0A7Y9URN1_9ACTN</name>
<dbReference type="InterPro" id="IPR013563">
    <property type="entry name" value="Oligopep_ABC_C"/>
</dbReference>
<dbReference type="Pfam" id="PF08352">
    <property type="entry name" value="oligo_HPY"/>
    <property type="match status" value="1"/>
</dbReference>
<evidence type="ECO:0000256" key="5">
    <source>
        <dbReference type="ARBA" id="ARBA00022741"/>
    </source>
</evidence>
<keyword evidence="7" id="KW-0472">Membrane</keyword>
<dbReference type="SMART" id="SM00382">
    <property type="entry name" value="AAA"/>
    <property type="match status" value="1"/>
</dbReference>
<keyword evidence="4" id="KW-1003">Cell membrane</keyword>
<comment type="caution">
    <text evidence="9">The sequence shown here is derived from an EMBL/GenBank/DDBJ whole genome shotgun (WGS) entry which is preliminary data.</text>
</comment>
<dbReference type="PANTHER" id="PTHR43297:SF2">
    <property type="entry name" value="DIPEPTIDE TRANSPORT ATP-BINDING PROTEIN DPPD"/>
    <property type="match status" value="1"/>
</dbReference>
<dbReference type="InterPro" id="IPR027417">
    <property type="entry name" value="P-loop_NTPase"/>
</dbReference>
<protein>
    <submittedName>
        <fullName evidence="9">Peptide/nickel transport system ATP-binding protein</fullName>
    </submittedName>
</protein>
<evidence type="ECO:0000256" key="1">
    <source>
        <dbReference type="ARBA" id="ARBA00004202"/>
    </source>
</evidence>
<evidence type="ECO:0000256" key="7">
    <source>
        <dbReference type="ARBA" id="ARBA00023136"/>
    </source>
</evidence>
<dbReference type="Proteomes" id="UP000540656">
    <property type="component" value="Unassembled WGS sequence"/>
</dbReference>
<dbReference type="InterPro" id="IPR003439">
    <property type="entry name" value="ABC_transporter-like_ATP-bd"/>
</dbReference>